<gene>
    <name evidence="1" type="ORF">DSO57_1018669</name>
</gene>
<keyword evidence="2" id="KW-1185">Reference proteome</keyword>
<evidence type="ECO:0000313" key="1">
    <source>
        <dbReference type="EMBL" id="KAJ9081048.1"/>
    </source>
</evidence>
<comment type="caution">
    <text evidence="1">The sequence shown here is derived from an EMBL/GenBank/DDBJ whole genome shotgun (WGS) entry which is preliminary data.</text>
</comment>
<evidence type="ECO:0000313" key="2">
    <source>
        <dbReference type="Proteomes" id="UP001165960"/>
    </source>
</evidence>
<dbReference type="EMBL" id="QTSX02001502">
    <property type="protein sequence ID" value="KAJ9081048.1"/>
    <property type="molecule type" value="Genomic_DNA"/>
</dbReference>
<proteinExistence type="predicted"/>
<dbReference type="Proteomes" id="UP001165960">
    <property type="component" value="Unassembled WGS sequence"/>
</dbReference>
<reference evidence="1" key="1">
    <citation type="submission" date="2022-04" db="EMBL/GenBank/DDBJ databases">
        <title>Genome of the entomopathogenic fungus Entomophthora muscae.</title>
        <authorList>
            <person name="Elya C."/>
            <person name="Lovett B.R."/>
            <person name="Lee E."/>
            <person name="Macias A.M."/>
            <person name="Hajek A.E."/>
            <person name="De Bivort B.L."/>
            <person name="Kasson M.T."/>
            <person name="De Fine Licht H.H."/>
            <person name="Stajich J.E."/>
        </authorList>
    </citation>
    <scope>NUCLEOTIDE SEQUENCE</scope>
    <source>
        <strain evidence="1">Berkeley</strain>
    </source>
</reference>
<accession>A0ACC2U2I3</accession>
<name>A0ACC2U2I3_9FUNG</name>
<organism evidence="1 2">
    <name type="scientific">Entomophthora muscae</name>
    <dbReference type="NCBI Taxonomy" id="34485"/>
    <lineage>
        <taxon>Eukaryota</taxon>
        <taxon>Fungi</taxon>
        <taxon>Fungi incertae sedis</taxon>
        <taxon>Zoopagomycota</taxon>
        <taxon>Entomophthoromycotina</taxon>
        <taxon>Entomophthoromycetes</taxon>
        <taxon>Entomophthorales</taxon>
        <taxon>Entomophthoraceae</taxon>
        <taxon>Entomophthora</taxon>
    </lineage>
</organism>
<sequence>MSHREAFCPFIIEEVCTAEEVTQKESTGPEASGTQTNAFKSLSWGPLADYQKATPITNCQKKTHAKAKQTQNQPMKAQDPDQMDTQKAPSSF</sequence>
<protein>
    <submittedName>
        <fullName evidence="1">Uncharacterized protein</fullName>
    </submittedName>
</protein>